<evidence type="ECO:0000256" key="1">
    <source>
        <dbReference type="ARBA" id="ARBA00009809"/>
    </source>
</evidence>
<evidence type="ECO:0000256" key="2">
    <source>
        <dbReference type="RuleBase" id="RU003679"/>
    </source>
</evidence>
<reference evidence="5 6" key="1">
    <citation type="journal article" date="2021" name="MBio">
        <title>Poor Competitiveness of Bradyrhizobium in Pigeon Pea Root Colonization in Indian Soils.</title>
        <authorList>
            <person name="Chalasani D."/>
            <person name="Basu A."/>
            <person name="Pullabhotla S.V.S.R.N."/>
            <person name="Jorrin B."/>
            <person name="Neal A.L."/>
            <person name="Poole P.S."/>
            <person name="Podile A.R."/>
            <person name="Tkacz A."/>
        </authorList>
    </citation>
    <scope>NUCLEOTIDE SEQUENCE [LARGE SCALE GENOMIC DNA]</scope>
    <source>
        <strain evidence="5 6">HU14</strain>
    </source>
</reference>
<evidence type="ECO:0000313" key="5">
    <source>
        <dbReference type="EMBL" id="MBW9092070.1"/>
    </source>
</evidence>
<name>A0ABS7HHZ4_9MICO</name>
<keyword evidence="6" id="KW-1185">Reference proteome</keyword>
<organism evidence="5 6">
    <name type="scientific">Microbacterium jejuense</name>
    <dbReference type="NCBI Taxonomy" id="1263637"/>
    <lineage>
        <taxon>Bacteria</taxon>
        <taxon>Bacillati</taxon>
        <taxon>Actinomycetota</taxon>
        <taxon>Actinomycetes</taxon>
        <taxon>Micrococcales</taxon>
        <taxon>Microbacteriaceae</taxon>
        <taxon>Microbacterium</taxon>
    </lineage>
</organism>
<dbReference type="InterPro" id="IPR001944">
    <property type="entry name" value="Glycoside_Hdrlase_35"/>
</dbReference>
<dbReference type="PRINTS" id="PR00742">
    <property type="entry name" value="GLHYDRLASE35"/>
</dbReference>
<evidence type="ECO:0000259" key="4">
    <source>
        <dbReference type="Pfam" id="PF01301"/>
    </source>
</evidence>
<dbReference type="SUPFAM" id="SSF51445">
    <property type="entry name" value="(Trans)glycosidases"/>
    <property type="match status" value="1"/>
</dbReference>
<feature type="region of interest" description="Disordered" evidence="3">
    <location>
        <begin position="1"/>
        <end position="26"/>
    </location>
</feature>
<dbReference type="Pfam" id="PF01301">
    <property type="entry name" value="Glyco_hydro_35"/>
    <property type="match status" value="1"/>
</dbReference>
<dbReference type="EMBL" id="JAEUAW010000001">
    <property type="protein sequence ID" value="MBW9092070.1"/>
    <property type="molecule type" value="Genomic_DNA"/>
</dbReference>
<accession>A0ABS7HHZ4</accession>
<feature type="domain" description="Glycoside hydrolase 35 catalytic" evidence="4">
    <location>
        <begin position="38"/>
        <end position="165"/>
    </location>
</feature>
<dbReference type="PANTHER" id="PTHR23421">
    <property type="entry name" value="BETA-GALACTOSIDASE RELATED"/>
    <property type="match status" value="1"/>
</dbReference>
<dbReference type="InterPro" id="IPR017853">
    <property type="entry name" value="GH"/>
</dbReference>
<sequence>MTGLLHVDATAPARAERRPRMANDEDVRPGIGITSRCLLRDGRPWLPVSGELHYTRVPRERWTERVRLMRAGGITVVSTYVPWLHHEPVRGHARFDGRYDVGAFVDAVRAEGLEVVLRIGPWVHGEMRNGGLPDWVQQAPAAHRTDDPAYLRLVREWFARIAGALGDRGTPDALLGIQLDNELYDQPGHLLTLKRLAREAGLSAPLWTATAWGGAQLPDPEVLPLWGGYGDGFWVDPDEPWDPTFRAHFFFSDTWDDPGIGADVRDVDAVTPASPGSPESRFVSVVPPSLSDRSPGSLREHRRDEARARDLSPWFPPATCELGGGMATAYHRRPRPGALDVAAVAHAKLGSGSAWQGYYMYAGGTNPGPDLEETQATGYPNDMTPRGYDFHAPIGEAGRTAPSHAALRQQHAFAAAFGDRLAPMPSYLPDVRPAGVEDSDTLRWAVRADDGAGFLFIGRHQPHEPLPAYRGARFRVSTPRGPLELPTTPVDIPPGTLARWPLGLEVGGVTVDWATASAVTVLPGAVPTLVLAEDAGIPVEIVHDGVAHRVEPGAGALRLGGALDVLVLTAADAADAWVVDAGERRLLVSPNEVTWDAAASVSVRSSAARPDVREYADGAWRALDLGLVDGLGVTASCPVRRVRDASVPSGDYGSRDGRQAAPRDAVLDAHAAVYAIEVPSHTDDAVLRIRWAGDVAQLRVDGETATDRFWDGSDLVANLTDLGVRPGSLVELRILPLRSDSGVHLPADAAALRVAADGMLCDLESVTIGQRALWREKETSR</sequence>
<gene>
    <name evidence="5" type="ORF">JNB62_00055</name>
</gene>
<protein>
    <submittedName>
        <fullName evidence="5">Beta-galactosidase</fullName>
    </submittedName>
</protein>
<dbReference type="Gene3D" id="3.20.20.80">
    <property type="entry name" value="Glycosidases"/>
    <property type="match status" value="1"/>
</dbReference>
<dbReference type="InterPro" id="IPR031330">
    <property type="entry name" value="Gly_Hdrlase_35_cat"/>
</dbReference>
<evidence type="ECO:0000313" key="6">
    <source>
        <dbReference type="Proteomes" id="UP001196843"/>
    </source>
</evidence>
<feature type="compositionally biased region" description="Basic and acidic residues" evidence="3">
    <location>
        <begin position="14"/>
        <end position="26"/>
    </location>
</feature>
<proteinExistence type="inferred from homology"/>
<dbReference type="RefSeq" id="WP_220298843.1">
    <property type="nucleotide sequence ID" value="NZ_JAEUAW010000001.1"/>
</dbReference>
<feature type="compositionally biased region" description="Basic and acidic residues" evidence="3">
    <location>
        <begin position="298"/>
        <end position="308"/>
    </location>
</feature>
<dbReference type="Proteomes" id="UP001196843">
    <property type="component" value="Unassembled WGS sequence"/>
</dbReference>
<comment type="caution">
    <text evidence="5">The sequence shown here is derived from an EMBL/GenBank/DDBJ whole genome shotgun (WGS) entry which is preliminary data.</text>
</comment>
<feature type="region of interest" description="Disordered" evidence="3">
    <location>
        <begin position="268"/>
        <end position="308"/>
    </location>
</feature>
<comment type="similarity">
    <text evidence="1 2">Belongs to the glycosyl hydrolase 35 family.</text>
</comment>
<evidence type="ECO:0000256" key="3">
    <source>
        <dbReference type="SAM" id="MobiDB-lite"/>
    </source>
</evidence>